<dbReference type="EMBL" id="CT573072">
    <property type="protein sequence ID" value="CAJ72760.1"/>
    <property type="molecule type" value="Genomic_DNA"/>
</dbReference>
<name>Q1Q0A0_KUEST</name>
<dbReference type="AlphaFoldDB" id="Q1Q0A0"/>
<accession>Q1Q0A0</accession>
<reference evidence="1" key="2">
    <citation type="submission" date="2006-01" db="EMBL/GenBank/DDBJ databases">
        <authorList>
            <person name="Genoscope"/>
        </authorList>
    </citation>
    <scope>NUCLEOTIDE SEQUENCE</scope>
</reference>
<organism evidence="1">
    <name type="scientific">Kuenenia stuttgartiensis</name>
    <dbReference type="NCBI Taxonomy" id="174633"/>
    <lineage>
        <taxon>Bacteria</taxon>
        <taxon>Pseudomonadati</taxon>
        <taxon>Planctomycetota</taxon>
        <taxon>Candidatus Brocadiia</taxon>
        <taxon>Candidatus Brocadiales</taxon>
        <taxon>Candidatus Brocadiaceae</taxon>
        <taxon>Candidatus Kuenenia</taxon>
    </lineage>
</organism>
<gene>
    <name evidence="1" type="ORF">kustd2015</name>
</gene>
<proteinExistence type="predicted"/>
<protein>
    <submittedName>
        <fullName evidence="1">Uncharacterized protein</fullName>
    </submittedName>
</protein>
<evidence type="ECO:0000313" key="1">
    <source>
        <dbReference type="EMBL" id="CAJ72760.1"/>
    </source>
</evidence>
<reference evidence="1" key="1">
    <citation type="journal article" date="2006" name="Nature">
        <title>Deciphering the evolution and metabolism of an anammox bacterium from a community genome.</title>
        <authorList>
            <person name="Strous M."/>
            <person name="Pelletier E."/>
            <person name="Mangenot S."/>
            <person name="Rattei T."/>
            <person name="Lehner A."/>
            <person name="Taylor M.W."/>
            <person name="Horn M."/>
            <person name="Daims H."/>
            <person name="Bartol-Mavel D."/>
            <person name="Wincker P."/>
            <person name="Barbe V."/>
            <person name="Fonknechten N."/>
            <person name="Vallenet D."/>
            <person name="Segurens B."/>
            <person name="Schenowitz-Truong C."/>
            <person name="Medigue C."/>
            <person name="Collingro A."/>
            <person name="Snel B."/>
            <person name="Dutilh B.E."/>
            <person name="OpDenCamp H.J.M."/>
            <person name="vanDerDrift C."/>
            <person name="Cirpus I."/>
            <person name="vanDePas-Schoonen K.T."/>
            <person name="Harhangi H.R."/>
            <person name="vanNiftrik L."/>
            <person name="Schmid M."/>
            <person name="Keltjens J."/>
            <person name="vanDeVossenberg J."/>
            <person name="Kartal B."/>
            <person name="Meier H."/>
            <person name="Frishman D."/>
            <person name="Huynen M.A."/>
            <person name="Mewes H."/>
            <person name="Weissenbach J."/>
            <person name="Jetten M.S.M."/>
            <person name="Wagner M."/>
            <person name="LePaslier D."/>
        </authorList>
    </citation>
    <scope>NUCLEOTIDE SEQUENCE</scope>
</reference>
<sequence length="47" mass="5350">MGNRRKDCVALKHHSFLGTKDIEPCLASVVLLFGKSKGIRFIYWVQS</sequence>